<protein>
    <submittedName>
        <fullName evidence="2">Uncharacterized protein</fullName>
    </submittedName>
</protein>
<proteinExistence type="predicted"/>
<dbReference type="PROSITE" id="PS51257">
    <property type="entry name" value="PROKAR_LIPOPROTEIN"/>
    <property type="match status" value="1"/>
</dbReference>
<evidence type="ECO:0000256" key="1">
    <source>
        <dbReference type="SAM" id="SignalP"/>
    </source>
</evidence>
<dbReference type="EMBL" id="LGHJ01000012">
    <property type="protein sequence ID" value="KPL76446.1"/>
    <property type="molecule type" value="Genomic_DNA"/>
</dbReference>
<gene>
    <name evidence="2" type="ORF">AC812_07345</name>
</gene>
<dbReference type="STRING" id="360411.AC812_07345"/>
<evidence type="ECO:0000313" key="3">
    <source>
        <dbReference type="Proteomes" id="UP000050514"/>
    </source>
</evidence>
<organism evidence="2 3">
    <name type="scientific">Bellilinea caldifistulae</name>
    <dbReference type="NCBI Taxonomy" id="360411"/>
    <lineage>
        <taxon>Bacteria</taxon>
        <taxon>Bacillati</taxon>
        <taxon>Chloroflexota</taxon>
        <taxon>Anaerolineae</taxon>
        <taxon>Anaerolineales</taxon>
        <taxon>Anaerolineaceae</taxon>
        <taxon>Bellilinea</taxon>
    </lineage>
</organism>
<feature type="chain" id="PRO_5006133375" evidence="1">
    <location>
        <begin position="26"/>
        <end position="485"/>
    </location>
</feature>
<name>A0A0P6Y4B0_9CHLR</name>
<dbReference type="Proteomes" id="UP000050514">
    <property type="component" value="Unassembled WGS sequence"/>
</dbReference>
<reference evidence="2 3" key="1">
    <citation type="submission" date="2015-07" db="EMBL/GenBank/DDBJ databases">
        <title>Draft genome of Bellilinea caldifistulae DSM 17877.</title>
        <authorList>
            <person name="Hemp J."/>
            <person name="Ward L.M."/>
            <person name="Pace L.A."/>
            <person name="Fischer W.W."/>
        </authorList>
    </citation>
    <scope>NUCLEOTIDE SEQUENCE [LARGE SCALE GENOMIC DNA]</scope>
    <source>
        <strain evidence="2 3">GOMI-1</strain>
    </source>
</reference>
<keyword evidence="1" id="KW-0732">Signal</keyword>
<comment type="caution">
    <text evidence="2">The sequence shown here is derived from an EMBL/GenBank/DDBJ whole genome shotgun (WGS) entry which is preliminary data.</text>
</comment>
<evidence type="ECO:0000313" key="2">
    <source>
        <dbReference type="EMBL" id="KPL76446.1"/>
    </source>
</evidence>
<dbReference type="AlphaFoldDB" id="A0A0P6Y4B0"/>
<dbReference type="RefSeq" id="WP_061919607.1">
    <property type="nucleotide sequence ID" value="NZ_DF967971.1"/>
</dbReference>
<keyword evidence="3" id="KW-1185">Reference proteome</keyword>
<feature type="signal peptide" evidence="1">
    <location>
        <begin position="1"/>
        <end position="25"/>
    </location>
</feature>
<dbReference type="OrthoDB" id="153422at2"/>
<sequence>MKRSRGLICWVALMVLLAGGLSACASHSAPVTIQQPGTFSVDPLLREFYASLGGEEILGPAITALFSLDNLQCQYTQNVLMCFDPLAQGIQRFSLYPLGRTFDLGDFTDASGMTAPENEYPIYEEFTDLYQRLYGSQYVGKPLTPPRFNPNKNRIEQYFENVGFYRNLDDPQGQAYLLSYGVFACSADCRFSPPASAIVIRNVVEMEQPFLPRLVRLGGVKVFGLPLTHAYLTADGFREQVYENVVLYAPPDNPNAVRLRPAAVLVGMPAGQPMPRRYSEADGVVFYPVEGENGFHVPLVFDRFIASHGGMEISGVPLSEPYRIGDNLYRQCFENYCLDYDNRPGTTERVRMTALGREYLKMNGTAVSQPAPFEITAETIRLVISAAKPRLTAEEPQQFEMLLLRENDHQPLSSVEATLTLTLPDGRQALYYLPPTDAQGRSVLRIAPLQPALSNGSVVAFRVCLNIPAEQPICKADSYLIWNYR</sequence>
<accession>A0A0P6Y4B0</accession>